<evidence type="ECO:0000256" key="5">
    <source>
        <dbReference type="PROSITE-ProRule" id="PRU01248"/>
    </source>
</evidence>
<dbReference type="CDD" id="cd01189">
    <property type="entry name" value="INT_ICEBs1_C_like"/>
    <property type="match status" value="1"/>
</dbReference>
<evidence type="ECO:0000256" key="1">
    <source>
        <dbReference type="ARBA" id="ARBA00008857"/>
    </source>
</evidence>
<dbReference type="GO" id="GO:0003677">
    <property type="term" value="F:DNA binding"/>
    <property type="evidence" value="ECO:0007669"/>
    <property type="project" value="UniProtKB-UniRule"/>
</dbReference>
<sequence>MNKRSMRAGVEDRWHRPAKRDEAVPFPADQPGAGSWCLDPKHGQVGTLVTTTRHGSGKRWQARWVDKDGLERSRSFDRKTDAQAQVTQVTTNITVGTYVDRGRGSALFRDVADEWLSAVGQKLKQSTLAGYRSELNNAVLPRFGDTALVDIEHGDIQTWVNWMTTDPDARQLRTTDLKKAKRTPLSSGRTIHAYRRMKQVLDYAIRTKRLMANPADDIELPRVVKRVDKALTHDEVAAMVAASGDAGPILETLAYTALRFGELAALRVKDVDVKNRRIQVSKGIAQVTGVGLVEDTTKTHQERVVPILTDHLAATLTEVTQGRKGDEYLFPVAGGPMRNSYLRHRLDKACETAKLEAVTPKTLRHTAGSLALQAGASIVVVQKLLGHKSATTTMNVYAHMLPDDFDNLATAMNNAATGASKG</sequence>
<dbReference type="InterPro" id="IPR004107">
    <property type="entry name" value="Integrase_SAM-like_N"/>
</dbReference>
<evidence type="ECO:0000313" key="10">
    <source>
        <dbReference type="Proteomes" id="UP000284557"/>
    </source>
</evidence>
<dbReference type="InterPro" id="IPR010998">
    <property type="entry name" value="Integrase_recombinase_N"/>
</dbReference>
<feature type="compositionally biased region" description="Basic and acidic residues" evidence="6">
    <location>
        <begin position="9"/>
        <end position="23"/>
    </location>
</feature>
<keyword evidence="4" id="KW-0233">DNA recombination</keyword>
<evidence type="ECO:0000256" key="6">
    <source>
        <dbReference type="SAM" id="MobiDB-lite"/>
    </source>
</evidence>
<dbReference type="Gene3D" id="1.10.443.10">
    <property type="entry name" value="Intergrase catalytic core"/>
    <property type="match status" value="1"/>
</dbReference>
<feature type="region of interest" description="Disordered" evidence="6">
    <location>
        <begin position="1"/>
        <end position="24"/>
    </location>
</feature>
<dbReference type="AlphaFoldDB" id="A0ABD7HQS3"/>
<dbReference type="Gene3D" id="1.10.150.130">
    <property type="match status" value="1"/>
</dbReference>
<proteinExistence type="inferred from homology"/>
<dbReference type="PROSITE" id="PS51898">
    <property type="entry name" value="TYR_RECOMBINASE"/>
    <property type="match status" value="1"/>
</dbReference>
<comment type="similarity">
    <text evidence="1">Belongs to the 'phage' integrase family.</text>
</comment>
<dbReference type="InterPro" id="IPR011010">
    <property type="entry name" value="DNA_brk_join_enz"/>
</dbReference>
<dbReference type="Pfam" id="PF00589">
    <property type="entry name" value="Phage_integrase"/>
    <property type="match status" value="1"/>
</dbReference>
<reference evidence="9 10" key="1">
    <citation type="submission" date="2018-08" db="EMBL/GenBank/DDBJ databases">
        <title>Linezolid Resistance in Mycobacterium abscessus: MIC Distribution and Comprehensive Investigation of Resistance Mechanisms.</title>
        <authorList>
            <person name="Ye M."/>
            <person name="Xu L."/>
            <person name="Zou Y."/>
            <person name="Li B."/>
            <person name="Guo Q."/>
            <person name="Zhang Y."/>
            <person name="Zhan M."/>
            <person name="Xu B."/>
            <person name="Yu F."/>
            <person name="Zhang Z."/>
            <person name="Chu H."/>
        </authorList>
    </citation>
    <scope>NUCLEOTIDE SEQUENCE [LARGE SCALE GENOMIC DNA]</scope>
    <source>
        <strain evidence="9 10">G143</strain>
    </source>
</reference>
<dbReference type="SUPFAM" id="SSF56349">
    <property type="entry name" value="DNA breaking-rejoining enzymes"/>
    <property type="match status" value="1"/>
</dbReference>
<dbReference type="PROSITE" id="PS51900">
    <property type="entry name" value="CB"/>
    <property type="match status" value="1"/>
</dbReference>
<dbReference type="InterPro" id="IPR002104">
    <property type="entry name" value="Integrase_catalytic"/>
</dbReference>
<keyword evidence="2" id="KW-0229">DNA integration</keyword>
<dbReference type="InterPro" id="IPR050090">
    <property type="entry name" value="Tyrosine_recombinase_XerCD"/>
</dbReference>
<name>A0ABD7HQS3_9MYCO</name>
<dbReference type="GO" id="GO:0006310">
    <property type="term" value="P:DNA recombination"/>
    <property type="evidence" value="ECO:0007669"/>
    <property type="project" value="UniProtKB-KW"/>
</dbReference>
<evidence type="ECO:0000256" key="2">
    <source>
        <dbReference type="ARBA" id="ARBA00022908"/>
    </source>
</evidence>
<evidence type="ECO:0000256" key="3">
    <source>
        <dbReference type="ARBA" id="ARBA00023125"/>
    </source>
</evidence>
<keyword evidence="3 5" id="KW-0238">DNA-binding</keyword>
<gene>
    <name evidence="9" type="ORF">D2E76_10855</name>
</gene>
<comment type="caution">
    <text evidence="9">The sequence shown here is derived from an EMBL/GenBank/DDBJ whole genome shotgun (WGS) entry which is preliminary data.</text>
</comment>
<protein>
    <submittedName>
        <fullName evidence="9">Site-specific integrase</fullName>
    </submittedName>
</protein>
<dbReference type="Proteomes" id="UP000284557">
    <property type="component" value="Unassembled WGS sequence"/>
</dbReference>
<dbReference type="RefSeq" id="WP_100475454.1">
    <property type="nucleotide sequence ID" value="NZ_QDET01000001.1"/>
</dbReference>
<dbReference type="PANTHER" id="PTHR30349">
    <property type="entry name" value="PHAGE INTEGRASE-RELATED"/>
    <property type="match status" value="1"/>
</dbReference>
<evidence type="ECO:0000259" key="7">
    <source>
        <dbReference type="PROSITE" id="PS51898"/>
    </source>
</evidence>
<dbReference type="PANTHER" id="PTHR30349:SF64">
    <property type="entry name" value="PROPHAGE INTEGRASE INTD-RELATED"/>
    <property type="match status" value="1"/>
</dbReference>
<dbReference type="GO" id="GO:0015074">
    <property type="term" value="P:DNA integration"/>
    <property type="evidence" value="ECO:0007669"/>
    <property type="project" value="UniProtKB-KW"/>
</dbReference>
<evidence type="ECO:0000259" key="8">
    <source>
        <dbReference type="PROSITE" id="PS51900"/>
    </source>
</evidence>
<evidence type="ECO:0000313" key="9">
    <source>
        <dbReference type="EMBL" id="RIT40275.1"/>
    </source>
</evidence>
<organism evidence="9 10">
    <name type="scientific">Mycobacteroides abscessus</name>
    <dbReference type="NCBI Taxonomy" id="36809"/>
    <lineage>
        <taxon>Bacteria</taxon>
        <taxon>Bacillati</taxon>
        <taxon>Actinomycetota</taxon>
        <taxon>Actinomycetes</taxon>
        <taxon>Mycobacteriales</taxon>
        <taxon>Mycobacteriaceae</taxon>
        <taxon>Mycobacteroides</taxon>
    </lineage>
</organism>
<dbReference type="EMBL" id="QXBN01000006">
    <property type="protein sequence ID" value="RIT40275.1"/>
    <property type="molecule type" value="Genomic_DNA"/>
</dbReference>
<feature type="domain" description="Core-binding (CB)" evidence="8">
    <location>
        <begin position="106"/>
        <end position="205"/>
    </location>
</feature>
<dbReference type="Pfam" id="PF14659">
    <property type="entry name" value="Phage_int_SAM_3"/>
    <property type="match status" value="1"/>
</dbReference>
<dbReference type="InterPro" id="IPR013762">
    <property type="entry name" value="Integrase-like_cat_sf"/>
</dbReference>
<evidence type="ECO:0000256" key="4">
    <source>
        <dbReference type="ARBA" id="ARBA00023172"/>
    </source>
</evidence>
<feature type="domain" description="Tyr recombinase" evidence="7">
    <location>
        <begin position="226"/>
        <end position="413"/>
    </location>
</feature>
<accession>A0ABD7HQS3</accession>
<dbReference type="InterPro" id="IPR044068">
    <property type="entry name" value="CB"/>
</dbReference>